<dbReference type="InterPro" id="IPR048381">
    <property type="entry name" value="GDH_C"/>
</dbReference>
<proteinExistence type="predicted"/>
<reference evidence="4" key="1">
    <citation type="journal article" date="2019" name="Int. J. Syst. Evol. Microbiol.">
        <title>The Global Catalogue of Microorganisms (GCM) 10K type strain sequencing project: providing services to taxonomists for standard genome sequencing and annotation.</title>
        <authorList>
            <consortium name="The Broad Institute Genomics Platform"/>
            <consortium name="The Broad Institute Genome Sequencing Center for Infectious Disease"/>
            <person name="Wu L."/>
            <person name="Ma J."/>
        </authorList>
    </citation>
    <scope>NUCLEOTIDE SEQUENCE [LARGE SCALE GENOMIC DNA]</scope>
    <source>
        <strain evidence="4">NBRC 108730</strain>
    </source>
</reference>
<dbReference type="InterPro" id="IPR007780">
    <property type="entry name" value="NAD_Glu_DH_bac"/>
</dbReference>
<dbReference type="PANTHER" id="PTHR43403:SF1">
    <property type="entry name" value="NAD-SPECIFIC GLUTAMATE DEHYDROGENASE"/>
    <property type="match status" value="1"/>
</dbReference>
<comment type="caution">
    <text evidence="3">The sequence shown here is derived from an EMBL/GenBank/DDBJ whole genome shotgun (WGS) entry which is preliminary data.</text>
</comment>
<name>A0ABQ6JEY4_9ACTN</name>
<dbReference type="Pfam" id="PF21074">
    <property type="entry name" value="GDH_C"/>
    <property type="match status" value="1"/>
</dbReference>
<dbReference type="Proteomes" id="UP001157017">
    <property type="component" value="Unassembled WGS sequence"/>
</dbReference>
<evidence type="ECO:0000313" key="4">
    <source>
        <dbReference type="Proteomes" id="UP001157017"/>
    </source>
</evidence>
<feature type="region of interest" description="Disordered" evidence="1">
    <location>
        <begin position="73"/>
        <end position="114"/>
    </location>
</feature>
<dbReference type="PANTHER" id="PTHR43403">
    <property type="entry name" value="NAD-SPECIFIC GLUTAMATE DEHYDROGENASE"/>
    <property type="match status" value="1"/>
</dbReference>
<evidence type="ECO:0000313" key="3">
    <source>
        <dbReference type="EMBL" id="GMA85983.1"/>
    </source>
</evidence>
<keyword evidence="4" id="KW-1185">Reference proteome</keyword>
<sequence>MFVLLDVTEISLATSTPAEEVAALYFVVSDRFEVDAVLSLITALPRDDRWDALARAALRYDLYAVLEQAGDVGAADHRRRAARDRAAGDLGGGQPRVADPRARPRRRRPGVESTSIAALSVALRGLRGVVRSGSGA</sequence>
<gene>
    <name evidence="3" type="ORF">GCM10025868_12330</name>
</gene>
<accession>A0ABQ6JEY4</accession>
<feature type="domain" description="NAD-specific glutamate dehydrogenase C-terminal" evidence="2">
    <location>
        <begin position="1"/>
        <end position="69"/>
    </location>
</feature>
<evidence type="ECO:0000259" key="2">
    <source>
        <dbReference type="Pfam" id="PF21074"/>
    </source>
</evidence>
<evidence type="ECO:0000256" key="1">
    <source>
        <dbReference type="SAM" id="MobiDB-lite"/>
    </source>
</evidence>
<protein>
    <recommendedName>
        <fullName evidence="2">NAD-specific glutamate dehydrogenase C-terminal domain-containing protein</fullName>
    </recommendedName>
</protein>
<dbReference type="EMBL" id="BSUZ01000001">
    <property type="protein sequence ID" value="GMA85983.1"/>
    <property type="molecule type" value="Genomic_DNA"/>
</dbReference>
<organism evidence="3 4">
    <name type="scientific">Angustibacter aerolatus</name>
    <dbReference type="NCBI Taxonomy" id="1162965"/>
    <lineage>
        <taxon>Bacteria</taxon>
        <taxon>Bacillati</taxon>
        <taxon>Actinomycetota</taxon>
        <taxon>Actinomycetes</taxon>
        <taxon>Kineosporiales</taxon>
        <taxon>Kineosporiaceae</taxon>
    </lineage>
</organism>